<sequence length="170" mass="19282">MAWEDLCLPKQEGACYLEQSPTDEALTGPWTTERRTLDQVAFQLTLHGLSETLQMIGEMKRFYNNLSYLAAAHTIPWAKANLNYTAQALIISGASIAAYFVTADKTILEAARRNARYDKQVGKPFINFLKKYTLSLASRLWALAMNFNMSNAFNEIDKRGKTRENLFSKT</sequence>
<dbReference type="Proteomes" id="UP001188597">
    <property type="component" value="Unassembled WGS sequence"/>
</dbReference>
<reference evidence="1" key="1">
    <citation type="submission" date="2022-12" db="EMBL/GenBank/DDBJ databases">
        <title>Draft genome assemblies for two species of Escallonia (Escalloniales).</title>
        <authorList>
            <person name="Chanderbali A."/>
            <person name="Dervinis C."/>
            <person name="Anghel I."/>
            <person name="Soltis D."/>
            <person name="Soltis P."/>
            <person name="Zapata F."/>
        </authorList>
    </citation>
    <scope>NUCLEOTIDE SEQUENCE</scope>
    <source>
        <strain evidence="1">UCBG64.0493</strain>
        <tissue evidence="1">Leaf</tissue>
    </source>
</reference>
<dbReference type="Pfam" id="PF03386">
    <property type="entry name" value="ENOD93"/>
    <property type="match status" value="1"/>
</dbReference>
<evidence type="ECO:0000313" key="1">
    <source>
        <dbReference type="EMBL" id="KAK3040961.1"/>
    </source>
</evidence>
<dbReference type="PANTHER" id="PTHR33605">
    <property type="entry name" value="EARLY NODULIN-93"/>
    <property type="match status" value="1"/>
</dbReference>
<organism evidence="1 2">
    <name type="scientific">Escallonia herrerae</name>
    <dbReference type="NCBI Taxonomy" id="1293975"/>
    <lineage>
        <taxon>Eukaryota</taxon>
        <taxon>Viridiplantae</taxon>
        <taxon>Streptophyta</taxon>
        <taxon>Embryophyta</taxon>
        <taxon>Tracheophyta</taxon>
        <taxon>Spermatophyta</taxon>
        <taxon>Magnoliopsida</taxon>
        <taxon>eudicotyledons</taxon>
        <taxon>Gunneridae</taxon>
        <taxon>Pentapetalae</taxon>
        <taxon>asterids</taxon>
        <taxon>campanulids</taxon>
        <taxon>Escalloniales</taxon>
        <taxon>Escalloniaceae</taxon>
        <taxon>Escallonia</taxon>
    </lineage>
</organism>
<protein>
    <submittedName>
        <fullName evidence="1">Uncharacterized protein</fullName>
    </submittedName>
</protein>
<dbReference type="AlphaFoldDB" id="A0AA88X7H9"/>
<keyword evidence="2" id="KW-1185">Reference proteome</keyword>
<gene>
    <name evidence="1" type="ORF">RJ639_029071</name>
</gene>
<dbReference type="EMBL" id="JAVXUP010000044">
    <property type="protein sequence ID" value="KAK3040961.1"/>
    <property type="molecule type" value="Genomic_DNA"/>
</dbReference>
<comment type="caution">
    <text evidence="1">The sequence shown here is derived from an EMBL/GenBank/DDBJ whole genome shotgun (WGS) entry which is preliminary data.</text>
</comment>
<evidence type="ECO:0000313" key="2">
    <source>
        <dbReference type="Proteomes" id="UP001188597"/>
    </source>
</evidence>
<dbReference type="InterPro" id="IPR005050">
    <property type="entry name" value="Enod93"/>
</dbReference>
<proteinExistence type="predicted"/>
<accession>A0AA88X7H9</accession>
<dbReference type="PANTHER" id="PTHR33605:SF3">
    <property type="entry name" value="EARLY NODULIN-LIKE PROTEIN"/>
    <property type="match status" value="1"/>
</dbReference>
<name>A0AA88X7H9_9ASTE</name>